<evidence type="ECO:0000313" key="1">
    <source>
        <dbReference type="EMBL" id="OPC80838.1"/>
    </source>
</evidence>
<protein>
    <submittedName>
        <fullName evidence="1">Uncharacterized protein</fullName>
    </submittedName>
</protein>
<evidence type="ECO:0000313" key="2">
    <source>
        <dbReference type="Proteomes" id="UP000190037"/>
    </source>
</evidence>
<name>A0A1T3NVL9_9ACTN</name>
<gene>
    <name evidence="1" type="ORF">B4N89_07635</name>
</gene>
<dbReference type="OrthoDB" id="4350749at2"/>
<proteinExistence type="predicted"/>
<dbReference type="AlphaFoldDB" id="A0A1T3NVL9"/>
<accession>A0A1T3NVL9</accession>
<dbReference type="STRING" id="159449.B4N89_07635"/>
<sequence length="159" mass="16827">MSSSSGIPASDDSVQPIPLSPIGTPLTLEDISAPGGCGDGCGCAGGGIDIDADLLDAFVTEQVLLRLESEPAFLAHSIAALAAADEIDAELAEEIEELESDPVLLLDVLGATRQTLPEMESDAVVLLFRYVIDHVALGPEELPLEDRVRIEWRVPPIER</sequence>
<dbReference type="EMBL" id="MWQN01000001">
    <property type="protein sequence ID" value="OPC80838.1"/>
    <property type="molecule type" value="Genomic_DNA"/>
</dbReference>
<reference evidence="1 2" key="1">
    <citation type="submission" date="2017-03" db="EMBL/GenBank/DDBJ databases">
        <title>Draft genome sequence of Streptomyces scabrisporus NF3, endophyte isolated from Amphipterygium adstringens.</title>
        <authorList>
            <person name="Vazquez M."/>
            <person name="Ceapa C.D."/>
            <person name="Rodriguez Luna D."/>
            <person name="Sanchez Esquivel S."/>
        </authorList>
    </citation>
    <scope>NUCLEOTIDE SEQUENCE [LARGE SCALE GENOMIC DNA]</scope>
    <source>
        <strain evidence="1 2">NF3</strain>
    </source>
</reference>
<dbReference type="RefSeq" id="WP_078975115.1">
    <property type="nucleotide sequence ID" value="NZ_MWQN01000001.1"/>
</dbReference>
<comment type="caution">
    <text evidence="1">The sequence shown here is derived from an EMBL/GenBank/DDBJ whole genome shotgun (WGS) entry which is preliminary data.</text>
</comment>
<dbReference type="Proteomes" id="UP000190037">
    <property type="component" value="Unassembled WGS sequence"/>
</dbReference>
<organism evidence="1 2">
    <name type="scientific">Embleya scabrispora</name>
    <dbReference type="NCBI Taxonomy" id="159449"/>
    <lineage>
        <taxon>Bacteria</taxon>
        <taxon>Bacillati</taxon>
        <taxon>Actinomycetota</taxon>
        <taxon>Actinomycetes</taxon>
        <taxon>Kitasatosporales</taxon>
        <taxon>Streptomycetaceae</taxon>
        <taxon>Embleya</taxon>
    </lineage>
</organism>
<keyword evidence="2" id="KW-1185">Reference proteome</keyword>